<proteinExistence type="predicted"/>
<accession>A0AAE3K5J2</accession>
<organism evidence="1">
    <name type="scientific">Candidatus Aramenus sulfurataquae</name>
    <dbReference type="NCBI Taxonomy" id="1326980"/>
    <lineage>
        <taxon>Archaea</taxon>
        <taxon>Thermoproteota</taxon>
        <taxon>Thermoprotei</taxon>
        <taxon>Sulfolobales</taxon>
        <taxon>Sulfolobaceae</taxon>
        <taxon>Candidatus Aramenus</taxon>
    </lineage>
</organism>
<protein>
    <submittedName>
        <fullName evidence="1">Uncharacterized protein</fullName>
    </submittedName>
</protein>
<name>A0AAE3K5J2_9CREN</name>
<gene>
    <name evidence="1" type="ORF">TQ35_007995</name>
</gene>
<comment type="caution">
    <text evidence="1">The sequence shown here is derived from an EMBL/GenBank/DDBJ whole genome shotgun (WGS) entry which is preliminary data.</text>
</comment>
<evidence type="ECO:0000313" key="1">
    <source>
        <dbReference type="EMBL" id="MCL7344497.1"/>
    </source>
</evidence>
<sequence length="49" mass="5828">MILCLKRDLSIEINGEQCILKVEVNEVENQNMIEIGEIKYYEEKVKRND</sequence>
<dbReference type="EMBL" id="JZWS02000010">
    <property type="protein sequence ID" value="MCL7344497.1"/>
    <property type="molecule type" value="Genomic_DNA"/>
</dbReference>
<dbReference type="AlphaFoldDB" id="A0AAE3K5J2"/>
<reference evidence="1" key="1">
    <citation type="submission" date="2022-05" db="EMBL/GenBank/DDBJ databases">
        <title>Metagenome Sequencing of an Archaeal-Dominated Microbial Community from a Hot Spring at the Los Azufres Geothermal Field, Mexico.</title>
        <authorList>
            <person name="Marin-Paredes R."/>
            <person name="Martinez-Romero E."/>
            <person name="Servin-Garciduenas L.E."/>
        </authorList>
    </citation>
    <scope>NUCLEOTIDE SEQUENCE</scope>
    <source>
        <strain evidence="1">AZ1-454</strain>
    </source>
</reference>